<proteinExistence type="predicted"/>
<sequence>MNKETQQKISKAASRACIGKHFGISGQAVGKWIYENGVPQKRIVPLCRFLNWEVTPHEIDPEAYPNPTDGLPKQEG</sequence>
<dbReference type="RefSeq" id="WP_023341332.1">
    <property type="nucleotide sequence ID" value="NZ_BIKO01000008.1"/>
</dbReference>
<name>A0A0B7GBL9_KLEVA</name>
<protein>
    <recommendedName>
        <fullName evidence="3">Helix-turn-helix domain-containing protein</fullName>
    </recommendedName>
</protein>
<evidence type="ECO:0008006" key="3">
    <source>
        <dbReference type="Google" id="ProtNLM"/>
    </source>
</evidence>
<accession>A0A0B7GBL9</accession>
<dbReference type="AlphaFoldDB" id="A0A0B7GBL9"/>
<dbReference type="SUPFAM" id="SSF47413">
    <property type="entry name" value="lambda repressor-like DNA-binding domains"/>
    <property type="match status" value="1"/>
</dbReference>
<organism evidence="1 2">
    <name type="scientific">Klebsiella variicola</name>
    <dbReference type="NCBI Taxonomy" id="244366"/>
    <lineage>
        <taxon>Bacteria</taxon>
        <taxon>Pseudomonadati</taxon>
        <taxon>Pseudomonadota</taxon>
        <taxon>Gammaproteobacteria</taxon>
        <taxon>Enterobacterales</taxon>
        <taxon>Enterobacteriaceae</taxon>
        <taxon>Klebsiella/Raoultella group</taxon>
        <taxon>Klebsiella</taxon>
        <taxon>Klebsiella pneumoniae complex</taxon>
    </lineage>
</organism>
<evidence type="ECO:0000313" key="1">
    <source>
        <dbReference type="EMBL" id="STS90113.1"/>
    </source>
</evidence>
<dbReference type="InterPro" id="IPR010982">
    <property type="entry name" value="Lambda_DNA-bd_dom_sf"/>
</dbReference>
<dbReference type="EMBL" id="UGKR01000003">
    <property type="protein sequence ID" value="STS90113.1"/>
    <property type="molecule type" value="Genomic_DNA"/>
</dbReference>
<reference evidence="1 2" key="1">
    <citation type="submission" date="2018-06" db="EMBL/GenBank/DDBJ databases">
        <authorList>
            <consortium name="Pathogen Informatics"/>
            <person name="Doyle S."/>
        </authorList>
    </citation>
    <scope>NUCLEOTIDE SEQUENCE [LARGE SCALE GENOMIC DNA]</scope>
    <source>
        <strain evidence="1 2">NCTC9177</strain>
    </source>
</reference>
<comment type="caution">
    <text evidence="1">The sequence shown here is derived from an EMBL/GenBank/DDBJ whole genome shotgun (WGS) entry which is preliminary data.</text>
</comment>
<dbReference type="Proteomes" id="UP000254545">
    <property type="component" value="Unassembled WGS sequence"/>
</dbReference>
<dbReference type="GO" id="GO:0003677">
    <property type="term" value="F:DNA binding"/>
    <property type="evidence" value="ECO:0007669"/>
    <property type="project" value="InterPro"/>
</dbReference>
<dbReference type="Gene3D" id="1.10.260.40">
    <property type="entry name" value="lambda repressor-like DNA-binding domains"/>
    <property type="match status" value="1"/>
</dbReference>
<evidence type="ECO:0000313" key="2">
    <source>
        <dbReference type="Proteomes" id="UP000254545"/>
    </source>
</evidence>
<gene>
    <name evidence="1" type="ORF">NCTC9177_04003</name>
</gene>